<dbReference type="SUPFAM" id="SSF48317">
    <property type="entry name" value="Acid phosphatase/Vanadium-dependent haloperoxidase"/>
    <property type="match status" value="1"/>
</dbReference>
<keyword evidence="1" id="KW-1133">Transmembrane helix</keyword>
<dbReference type="Proteomes" id="UP000717624">
    <property type="component" value="Unassembled WGS sequence"/>
</dbReference>
<keyword evidence="1" id="KW-0472">Membrane</keyword>
<sequence>MNRTEREQQIQLLWALVFALLSALAITLFYKDAYRPLDETAFRIAEMVQTPWLTAVMKTITLLGDAIVVAPLGALIIIGFFLRGYRIEALIILVTLVAGNWLQDITKEIFARPRPDAFHLIALPESYSFPSGHAMVAVAFYGVLAYMLKRVGQDAPWRSWITPLYSLLLVGLCLSRIYLGVHYASDVLAGLCFSAVWYFLVRYVYNHAVNVYRPSRHSLFK</sequence>
<accession>A0A938XV42</accession>
<evidence type="ECO:0000313" key="3">
    <source>
        <dbReference type="EMBL" id="MBM7588521.1"/>
    </source>
</evidence>
<dbReference type="CDD" id="cd03392">
    <property type="entry name" value="PAP2_like_2"/>
    <property type="match status" value="1"/>
</dbReference>
<protein>
    <submittedName>
        <fullName evidence="3">Undecaprenyl-diphosphatase</fullName>
        <ecNumber evidence="3">3.6.1.27</ecNumber>
    </submittedName>
</protein>
<name>A0A938XV42_9BACL</name>
<dbReference type="RefSeq" id="WP_204516276.1">
    <property type="nucleotide sequence ID" value="NZ_BAABIN010000009.1"/>
</dbReference>
<dbReference type="Pfam" id="PF01569">
    <property type="entry name" value="PAP2"/>
    <property type="match status" value="1"/>
</dbReference>
<feature type="transmembrane region" description="Helical" evidence="1">
    <location>
        <begin position="126"/>
        <end position="148"/>
    </location>
</feature>
<dbReference type="PANTHER" id="PTHR14969:SF13">
    <property type="entry name" value="AT30094P"/>
    <property type="match status" value="1"/>
</dbReference>
<dbReference type="EMBL" id="JAFBEB010000001">
    <property type="protein sequence ID" value="MBM7588521.1"/>
    <property type="molecule type" value="Genomic_DNA"/>
</dbReference>
<evidence type="ECO:0000259" key="2">
    <source>
        <dbReference type="SMART" id="SM00014"/>
    </source>
</evidence>
<feature type="transmembrane region" description="Helical" evidence="1">
    <location>
        <begin position="89"/>
        <end position="106"/>
    </location>
</feature>
<feature type="transmembrane region" description="Helical" evidence="1">
    <location>
        <begin position="160"/>
        <end position="181"/>
    </location>
</feature>
<comment type="caution">
    <text evidence="3">The sequence shown here is derived from an EMBL/GenBank/DDBJ whole genome shotgun (WGS) entry which is preliminary data.</text>
</comment>
<dbReference type="Gene3D" id="1.20.144.10">
    <property type="entry name" value="Phosphatidic acid phosphatase type 2/haloperoxidase"/>
    <property type="match status" value="2"/>
</dbReference>
<dbReference type="GO" id="GO:0050380">
    <property type="term" value="F:undecaprenyl-diphosphatase activity"/>
    <property type="evidence" value="ECO:0007669"/>
    <property type="project" value="UniProtKB-EC"/>
</dbReference>
<keyword evidence="1" id="KW-0812">Transmembrane</keyword>
<feature type="transmembrane region" description="Helical" evidence="1">
    <location>
        <begin position="12"/>
        <end position="30"/>
    </location>
</feature>
<dbReference type="InterPro" id="IPR036938">
    <property type="entry name" value="PAP2/HPO_sf"/>
</dbReference>
<organism evidence="3 4">
    <name type="scientific">Brevibacillus fulvus</name>
    <dbReference type="NCBI Taxonomy" id="1125967"/>
    <lineage>
        <taxon>Bacteria</taxon>
        <taxon>Bacillati</taxon>
        <taxon>Bacillota</taxon>
        <taxon>Bacilli</taxon>
        <taxon>Bacillales</taxon>
        <taxon>Paenibacillaceae</taxon>
        <taxon>Brevibacillus</taxon>
    </lineage>
</organism>
<gene>
    <name evidence="3" type="ORF">JOD01_000107</name>
</gene>
<keyword evidence="3" id="KW-0378">Hydrolase</keyword>
<dbReference type="SMART" id="SM00014">
    <property type="entry name" value="acidPPc"/>
    <property type="match status" value="1"/>
</dbReference>
<dbReference type="AlphaFoldDB" id="A0A938XV42"/>
<feature type="transmembrane region" description="Helical" evidence="1">
    <location>
        <begin position="60"/>
        <end position="82"/>
    </location>
</feature>
<proteinExistence type="predicted"/>
<dbReference type="PANTHER" id="PTHR14969">
    <property type="entry name" value="SPHINGOSINE-1-PHOSPHATE PHOSPHOHYDROLASE"/>
    <property type="match status" value="1"/>
</dbReference>
<keyword evidence="4" id="KW-1185">Reference proteome</keyword>
<evidence type="ECO:0000313" key="4">
    <source>
        <dbReference type="Proteomes" id="UP000717624"/>
    </source>
</evidence>
<feature type="transmembrane region" description="Helical" evidence="1">
    <location>
        <begin position="187"/>
        <end position="205"/>
    </location>
</feature>
<reference evidence="3" key="1">
    <citation type="submission" date="2021-01" db="EMBL/GenBank/DDBJ databases">
        <title>Genomic Encyclopedia of Type Strains, Phase IV (KMG-IV): sequencing the most valuable type-strain genomes for metagenomic binning, comparative biology and taxonomic classification.</title>
        <authorList>
            <person name="Goeker M."/>
        </authorList>
    </citation>
    <scope>NUCLEOTIDE SEQUENCE</scope>
    <source>
        <strain evidence="3">DSM 25523</strain>
    </source>
</reference>
<evidence type="ECO:0000256" key="1">
    <source>
        <dbReference type="SAM" id="Phobius"/>
    </source>
</evidence>
<dbReference type="InterPro" id="IPR000326">
    <property type="entry name" value="PAP2/HPO"/>
</dbReference>
<dbReference type="EC" id="3.6.1.27" evidence="3"/>
<feature type="domain" description="Phosphatidic acid phosphatase type 2/haloperoxidase" evidence="2">
    <location>
        <begin position="89"/>
        <end position="202"/>
    </location>
</feature>